<dbReference type="EC" id="6.3.2.2" evidence="5"/>
<gene>
    <name evidence="7" type="primary">gshA</name>
    <name evidence="5" type="synonym">egtA</name>
    <name evidence="7" type="ordered locus">FRAAL6840</name>
</gene>
<dbReference type="Proteomes" id="UP000000657">
    <property type="component" value="Chromosome"/>
</dbReference>
<name>Q0RAS7_FRAAA</name>
<organism evidence="7 8">
    <name type="scientific">Frankia alni (strain DSM 45986 / CECT 9034 / ACN14a)</name>
    <dbReference type="NCBI Taxonomy" id="326424"/>
    <lineage>
        <taxon>Bacteria</taxon>
        <taxon>Bacillati</taxon>
        <taxon>Actinomycetota</taxon>
        <taxon>Actinomycetes</taxon>
        <taxon>Frankiales</taxon>
        <taxon>Frankiaceae</taxon>
        <taxon>Frankia</taxon>
    </lineage>
</organism>
<dbReference type="HOGENOM" id="CLU_037109_0_0_11"/>
<dbReference type="eggNOG" id="COG3572">
    <property type="taxonomic scope" value="Bacteria"/>
</dbReference>
<dbReference type="InterPro" id="IPR014746">
    <property type="entry name" value="Gln_synth/guanido_kin_cat_dom"/>
</dbReference>
<feature type="compositionally biased region" description="Low complexity" evidence="6">
    <location>
        <begin position="23"/>
        <end position="36"/>
    </location>
</feature>
<dbReference type="PIRSF" id="PIRSF017901">
    <property type="entry name" value="GCL"/>
    <property type="match status" value="1"/>
</dbReference>
<protein>
    <recommendedName>
        <fullName evidence="5">Glutamate--cysteine ligase EgtA</fullName>
        <ecNumber evidence="5">6.3.2.2</ecNumber>
    </recommendedName>
    <alternativeName>
        <fullName evidence="5">Gamma-glutamylcysteine synthase</fullName>
        <shortName evidence="5">GCS</shortName>
        <shortName evidence="5">Gamma-ECS</shortName>
    </alternativeName>
</protein>
<keyword evidence="8" id="KW-1185">Reference proteome</keyword>
<comment type="function">
    <text evidence="5">Catalyzes the synthesis of gamma-glutamylcysteine (gamma-GC). This compound is used as substrate for the biosynthesis of the low-molecular thiol compound ergothioneine.</text>
</comment>
<feature type="region of interest" description="Disordered" evidence="6">
    <location>
        <begin position="56"/>
        <end position="95"/>
    </location>
</feature>
<dbReference type="GO" id="GO:0004357">
    <property type="term" value="F:glutamate-cysteine ligase activity"/>
    <property type="evidence" value="ECO:0007669"/>
    <property type="project" value="UniProtKB-UniRule"/>
</dbReference>
<dbReference type="Gene3D" id="3.30.590.20">
    <property type="match status" value="1"/>
</dbReference>
<dbReference type="EMBL" id="CT573213">
    <property type="protein sequence ID" value="CAJ65463.1"/>
    <property type="molecule type" value="Genomic_DNA"/>
</dbReference>
<dbReference type="STRING" id="326424.FRAAL6840"/>
<proteinExistence type="inferred from homology"/>
<comment type="similarity">
    <text evidence="5">Belongs to the glutamate--cysteine ligase type 2 family. EgtA subfamily.</text>
</comment>
<accession>Q0RAS7</accession>
<evidence type="ECO:0000313" key="7">
    <source>
        <dbReference type="EMBL" id="CAJ65463.1"/>
    </source>
</evidence>
<dbReference type="KEGG" id="fal:FRAAL6840"/>
<dbReference type="AlphaFoldDB" id="Q0RAS7"/>
<comment type="pathway">
    <text evidence="5">Amino-acid biosynthesis; ergothioneine biosynthesis.</text>
</comment>
<dbReference type="GO" id="GO:0006750">
    <property type="term" value="P:glutathione biosynthetic process"/>
    <property type="evidence" value="ECO:0007669"/>
    <property type="project" value="InterPro"/>
</dbReference>
<keyword evidence="2 5" id="KW-0547">Nucleotide-binding</keyword>
<keyword evidence="1 5" id="KW-0436">Ligase</keyword>
<evidence type="ECO:0000256" key="6">
    <source>
        <dbReference type="SAM" id="MobiDB-lite"/>
    </source>
</evidence>
<evidence type="ECO:0000256" key="2">
    <source>
        <dbReference type="ARBA" id="ARBA00022741"/>
    </source>
</evidence>
<sequence>MSLRGSGDEEQPSSHRSPGAPSPGRQSPAGQPAAPARPDRPVDLDAVWAFAAGCVTPTEKPAGGSGSVPARDVPRPGTSADSETSAGPEPSVGIGTSVGIETEWFVVDTRVVHQPVPPERTRRALGRISGLITGAAGPVLPGGSRLTFEPGGQLELSGPPAGLAAAVQSTAADLHLVRAALAEDGLAIVGMGVDPLRAGVRQTTASRYAAMEEHFRTGGGTSGEVMMRSTASVQVNLDLGTTPAQAAERFRLAHAVGPVLTAMFAASPALAGRRTGWRSTRQAVWSGIDAGRTGSVLDLPAQPAAGGDAGPGAAAARSGDLADRWARYLLAAKLMMIGDPLGDVGPGEDRRFVAATGGHTFGDWVAGRGPVERAPTLDDLSYHATTLFPPVRPRGWWELRYLDAQPAEGWRVAVAVATALLDDPVAAAAAAQVCAPVARRWPAAAMLGMADEPLRLAAVRCLELAAAALRRAGCADLADAVELFSERYPQRGRCPADELSERFILIGPAGLLREEAHLCVSVA</sequence>
<dbReference type="SUPFAM" id="SSF55931">
    <property type="entry name" value="Glutamine synthetase/guanido kinase"/>
    <property type="match status" value="1"/>
</dbReference>
<dbReference type="Pfam" id="PF04107">
    <property type="entry name" value="GCS2"/>
    <property type="match status" value="1"/>
</dbReference>
<evidence type="ECO:0000256" key="3">
    <source>
        <dbReference type="ARBA" id="ARBA00022840"/>
    </source>
</evidence>
<keyword evidence="3 5" id="KW-0067">ATP-binding</keyword>
<dbReference type="UniPathway" id="UPA01014"/>
<dbReference type="NCBIfam" id="TIGR03444">
    <property type="entry name" value="EgtA_Cys_ligase"/>
    <property type="match status" value="1"/>
</dbReference>
<feature type="region of interest" description="Disordered" evidence="6">
    <location>
        <begin position="1"/>
        <end position="44"/>
    </location>
</feature>
<evidence type="ECO:0000256" key="5">
    <source>
        <dbReference type="HAMAP-Rule" id="MF_02034"/>
    </source>
</evidence>
<evidence type="ECO:0000256" key="1">
    <source>
        <dbReference type="ARBA" id="ARBA00022598"/>
    </source>
</evidence>
<comment type="catalytic activity">
    <reaction evidence="4 5">
        <text>L-cysteine + L-glutamate + ATP = gamma-L-glutamyl-L-cysteine + ADP + phosphate + H(+)</text>
        <dbReference type="Rhea" id="RHEA:13285"/>
        <dbReference type="ChEBI" id="CHEBI:15378"/>
        <dbReference type="ChEBI" id="CHEBI:29985"/>
        <dbReference type="ChEBI" id="CHEBI:30616"/>
        <dbReference type="ChEBI" id="CHEBI:35235"/>
        <dbReference type="ChEBI" id="CHEBI:43474"/>
        <dbReference type="ChEBI" id="CHEBI:58173"/>
        <dbReference type="ChEBI" id="CHEBI:456216"/>
        <dbReference type="EC" id="6.3.2.2"/>
    </reaction>
</comment>
<evidence type="ECO:0000256" key="4">
    <source>
        <dbReference type="ARBA" id="ARBA00048819"/>
    </source>
</evidence>
<dbReference type="InterPro" id="IPR017809">
    <property type="entry name" value="EgtA_Actinobacteria"/>
</dbReference>
<dbReference type="PANTHER" id="PTHR34378">
    <property type="entry name" value="GLUTAMATE--CYSTEINE LIGASE, CHLOROPLASTIC"/>
    <property type="match status" value="1"/>
</dbReference>
<dbReference type="GO" id="GO:0005524">
    <property type="term" value="F:ATP binding"/>
    <property type="evidence" value="ECO:0007669"/>
    <property type="project" value="UniProtKB-UniRule"/>
</dbReference>
<dbReference type="HAMAP" id="MF_02034">
    <property type="entry name" value="EgtA"/>
    <property type="match status" value="1"/>
</dbReference>
<dbReference type="InterPro" id="IPR035434">
    <property type="entry name" value="GCL_bact_plant"/>
</dbReference>
<evidence type="ECO:0000313" key="8">
    <source>
        <dbReference type="Proteomes" id="UP000000657"/>
    </source>
</evidence>
<dbReference type="PANTHER" id="PTHR34378:SF1">
    <property type="entry name" value="GLUTAMATE--CYSTEINE LIGASE, CHLOROPLASTIC"/>
    <property type="match status" value="1"/>
</dbReference>
<dbReference type="InterPro" id="IPR006336">
    <property type="entry name" value="GCS2"/>
</dbReference>
<reference evidence="7 8" key="1">
    <citation type="journal article" date="2007" name="Genome Res.">
        <title>Genome characteristics of facultatively symbiotic Frankia sp. strains reflect host range and host plant biogeography.</title>
        <authorList>
            <person name="Normand P."/>
            <person name="Lapierre P."/>
            <person name="Tisa L.S."/>
            <person name="Gogarten J.P."/>
            <person name="Alloisio N."/>
            <person name="Bagnarol E."/>
            <person name="Bassi C.A."/>
            <person name="Berry A.M."/>
            <person name="Bickhart D.M."/>
            <person name="Choisne N."/>
            <person name="Couloux A."/>
            <person name="Cournoyer B."/>
            <person name="Cruveiller S."/>
            <person name="Daubin V."/>
            <person name="Demange N."/>
            <person name="Francino M.P."/>
            <person name="Goltsman E."/>
            <person name="Huang Y."/>
            <person name="Kopp O.R."/>
            <person name="Labarre L."/>
            <person name="Lapidus A."/>
            <person name="Lavire C."/>
            <person name="Marechal J."/>
            <person name="Martinez M."/>
            <person name="Mastronunzio J.E."/>
            <person name="Mullin B.C."/>
            <person name="Niemann J."/>
            <person name="Pujic P."/>
            <person name="Rawnsley T."/>
            <person name="Rouy Z."/>
            <person name="Schenowitz C."/>
            <person name="Sellstedt A."/>
            <person name="Tavares F."/>
            <person name="Tomkins J.P."/>
            <person name="Vallenet D."/>
            <person name="Valverde C."/>
            <person name="Wall L.G."/>
            <person name="Wang Y."/>
            <person name="Medigue C."/>
            <person name="Benson D.R."/>
        </authorList>
    </citation>
    <scope>NUCLEOTIDE SEQUENCE [LARGE SCALE GENOMIC DNA]</scope>
    <source>
        <strain evidence="8">DSM 45986 / CECT 9034 / ACN14a</strain>
    </source>
</reference>
<dbReference type="GO" id="GO:0052699">
    <property type="term" value="P:ergothioneine biosynthetic process"/>
    <property type="evidence" value="ECO:0007669"/>
    <property type="project" value="UniProtKB-UniRule"/>
</dbReference>